<dbReference type="AlphaFoldDB" id="A0A9J6BGK9"/>
<name>A0A9J6BGK9_POLVA</name>
<comment type="caution">
    <text evidence="1">The sequence shown here is derived from an EMBL/GenBank/DDBJ whole genome shotgun (WGS) entry which is preliminary data.</text>
</comment>
<dbReference type="EMBL" id="JADBJN010000004">
    <property type="protein sequence ID" value="KAG5668933.1"/>
    <property type="molecule type" value="Genomic_DNA"/>
</dbReference>
<reference evidence="1" key="1">
    <citation type="submission" date="2021-03" db="EMBL/GenBank/DDBJ databases">
        <title>Chromosome level genome of the anhydrobiotic midge Polypedilum vanderplanki.</title>
        <authorList>
            <person name="Yoshida Y."/>
            <person name="Kikawada T."/>
            <person name="Gusev O."/>
        </authorList>
    </citation>
    <scope>NUCLEOTIDE SEQUENCE</scope>
    <source>
        <strain evidence="1">NIAS01</strain>
        <tissue evidence="1">Whole body or cell culture</tissue>
    </source>
</reference>
<dbReference type="Proteomes" id="UP001107558">
    <property type="component" value="Chromosome 4"/>
</dbReference>
<protein>
    <submittedName>
        <fullName evidence="1">Uncharacterized protein</fullName>
    </submittedName>
</protein>
<evidence type="ECO:0000313" key="1">
    <source>
        <dbReference type="EMBL" id="KAG5668933.1"/>
    </source>
</evidence>
<organism evidence="1 2">
    <name type="scientific">Polypedilum vanderplanki</name>
    <name type="common">Sleeping chironomid midge</name>
    <dbReference type="NCBI Taxonomy" id="319348"/>
    <lineage>
        <taxon>Eukaryota</taxon>
        <taxon>Metazoa</taxon>
        <taxon>Ecdysozoa</taxon>
        <taxon>Arthropoda</taxon>
        <taxon>Hexapoda</taxon>
        <taxon>Insecta</taxon>
        <taxon>Pterygota</taxon>
        <taxon>Neoptera</taxon>
        <taxon>Endopterygota</taxon>
        <taxon>Diptera</taxon>
        <taxon>Nematocera</taxon>
        <taxon>Chironomoidea</taxon>
        <taxon>Chironomidae</taxon>
        <taxon>Chironominae</taxon>
        <taxon>Polypedilum</taxon>
        <taxon>Polypedilum</taxon>
    </lineage>
</organism>
<accession>A0A9J6BGK9</accession>
<evidence type="ECO:0000313" key="2">
    <source>
        <dbReference type="Proteomes" id="UP001107558"/>
    </source>
</evidence>
<keyword evidence="2" id="KW-1185">Reference proteome</keyword>
<proteinExistence type="predicted"/>
<gene>
    <name evidence="1" type="ORF">PVAND_016840</name>
</gene>
<sequence>MRLASLNHIKQNEWMHQFDWNLFIENRVEPPFKLKVCHAIGKSQNSIDFHNNGFHKIVENIDKSIQVSTGLIQNQNIQPNEVELMEVVENEPIANIPVVNNNNDKLILNARFINVPEEKTTEQLMQMSKYQLRVYFKAFIIELSDKKILCAMAKCSKSRFGGKLATSEA</sequence>